<name>A0AAW2GW62_9HYME</name>
<comment type="caution">
    <text evidence="2">The sequence shown here is derived from an EMBL/GenBank/DDBJ whole genome shotgun (WGS) entry which is preliminary data.</text>
</comment>
<feature type="region of interest" description="Disordered" evidence="1">
    <location>
        <begin position="72"/>
        <end position="133"/>
    </location>
</feature>
<proteinExistence type="predicted"/>
<dbReference type="AlphaFoldDB" id="A0AAW2GW62"/>
<reference evidence="2 3" key="1">
    <citation type="submission" date="2023-03" db="EMBL/GenBank/DDBJ databases">
        <title>High recombination rates correlate with genetic variation in Cardiocondyla obscurior ants.</title>
        <authorList>
            <person name="Errbii M."/>
        </authorList>
    </citation>
    <scope>NUCLEOTIDE SEQUENCE [LARGE SCALE GENOMIC DNA]</scope>
    <source>
        <strain evidence="2">Alpha-2009</strain>
        <tissue evidence="2">Whole body</tissue>
    </source>
</reference>
<evidence type="ECO:0000313" key="3">
    <source>
        <dbReference type="Proteomes" id="UP001430953"/>
    </source>
</evidence>
<dbReference type="Proteomes" id="UP001430953">
    <property type="component" value="Unassembled WGS sequence"/>
</dbReference>
<feature type="compositionally biased region" description="Basic and acidic residues" evidence="1">
    <location>
        <begin position="117"/>
        <end position="133"/>
    </location>
</feature>
<organism evidence="2 3">
    <name type="scientific">Cardiocondyla obscurior</name>
    <dbReference type="NCBI Taxonomy" id="286306"/>
    <lineage>
        <taxon>Eukaryota</taxon>
        <taxon>Metazoa</taxon>
        <taxon>Ecdysozoa</taxon>
        <taxon>Arthropoda</taxon>
        <taxon>Hexapoda</taxon>
        <taxon>Insecta</taxon>
        <taxon>Pterygota</taxon>
        <taxon>Neoptera</taxon>
        <taxon>Endopterygota</taxon>
        <taxon>Hymenoptera</taxon>
        <taxon>Apocrita</taxon>
        <taxon>Aculeata</taxon>
        <taxon>Formicoidea</taxon>
        <taxon>Formicidae</taxon>
        <taxon>Myrmicinae</taxon>
        <taxon>Cardiocondyla</taxon>
    </lineage>
</organism>
<protein>
    <submittedName>
        <fullName evidence="2">Uncharacterized protein</fullName>
    </submittedName>
</protein>
<gene>
    <name evidence="2" type="ORF">PUN28_002793</name>
</gene>
<evidence type="ECO:0000256" key="1">
    <source>
        <dbReference type="SAM" id="MobiDB-lite"/>
    </source>
</evidence>
<sequence>MSSRSHFVWSRINVTRRERKSSRSFSIIAANSLSRPYLFNIAETISTSQETRSKLKILRCLLRYHNYPDRLRVSRDYGTPSSSSPDTRAIGRDRARTKKRGGLSRSHNPQAGYRATADSRARGGGQHRERIER</sequence>
<keyword evidence="3" id="KW-1185">Reference proteome</keyword>
<accession>A0AAW2GW62</accession>
<dbReference type="EMBL" id="JADYXP020000002">
    <property type="protein sequence ID" value="KAL0131504.1"/>
    <property type="molecule type" value="Genomic_DNA"/>
</dbReference>
<evidence type="ECO:0000313" key="2">
    <source>
        <dbReference type="EMBL" id="KAL0131504.1"/>
    </source>
</evidence>